<organism evidence="2 3">
    <name type="scientific">Streptomyces cacaoi</name>
    <dbReference type="NCBI Taxonomy" id="1898"/>
    <lineage>
        <taxon>Bacteria</taxon>
        <taxon>Bacillati</taxon>
        <taxon>Actinomycetota</taxon>
        <taxon>Actinomycetes</taxon>
        <taxon>Kitasatosporales</taxon>
        <taxon>Streptomycetaceae</taxon>
        <taxon>Streptomyces</taxon>
    </lineage>
</organism>
<dbReference type="RefSeq" id="WP_086814895.1">
    <property type="nucleotide sequence ID" value="NZ_BJMM01000002.1"/>
</dbReference>
<feature type="domain" description="NAD(P)-binding" evidence="1">
    <location>
        <begin position="8"/>
        <end position="203"/>
    </location>
</feature>
<dbReference type="InterPro" id="IPR051606">
    <property type="entry name" value="Polyketide_Oxido-like"/>
</dbReference>
<dbReference type="AlphaFoldDB" id="A0A4Y3QQH8"/>
<proteinExistence type="predicted"/>
<dbReference type="SUPFAM" id="SSF51735">
    <property type="entry name" value="NAD(P)-binding Rossmann-fold domains"/>
    <property type="match status" value="1"/>
</dbReference>
<dbReference type="Pfam" id="PF13460">
    <property type="entry name" value="NAD_binding_10"/>
    <property type="match status" value="1"/>
</dbReference>
<gene>
    <name evidence="2" type="ORF">SCA03_02370</name>
</gene>
<dbReference type="Gene3D" id="3.40.50.720">
    <property type="entry name" value="NAD(P)-binding Rossmann-like Domain"/>
    <property type="match status" value="1"/>
</dbReference>
<dbReference type="InterPro" id="IPR036291">
    <property type="entry name" value="NAD(P)-bd_dom_sf"/>
</dbReference>
<protein>
    <submittedName>
        <fullName evidence="2">3-beta hydroxysteroid dehydrogenase</fullName>
    </submittedName>
</protein>
<sequence length="218" mass="22889">MARIALFGATGHIGSRILREALSRGHEVVAVVRDPGKLERTDQGTRLTVRTGDVLSPESVAEAAGAADVVVSAVGGGDGPGHLATIEPAAESLVAGLRTLGDRAPRLIAVGGAGSLRTPGGGQVWDADGLPEGVLQIMHAHGDALEFYRGVEDIRWTNISPAATIEPGIRTGTYRTALDDLVVDDEGNSRISMEDYAVAVLDEVENPRHLRERFTVAD</sequence>
<dbReference type="PANTHER" id="PTHR43355">
    <property type="entry name" value="FLAVIN REDUCTASE (NADPH)"/>
    <property type="match status" value="1"/>
</dbReference>
<evidence type="ECO:0000259" key="1">
    <source>
        <dbReference type="Pfam" id="PF13460"/>
    </source>
</evidence>
<dbReference type="InterPro" id="IPR016040">
    <property type="entry name" value="NAD(P)-bd_dom"/>
</dbReference>
<dbReference type="OrthoDB" id="3191258at2"/>
<dbReference type="EMBL" id="BJMM01000002">
    <property type="protein sequence ID" value="GEB47686.1"/>
    <property type="molecule type" value="Genomic_DNA"/>
</dbReference>
<evidence type="ECO:0000313" key="2">
    <source>
        <dbReference type="EMBL" id="GEB47686.1"/>
    </source>
</evidence>
<keyword evidence="3" id="KW-1185">Reference proteome</keyword>
<evidence type="ECO:0000313" key="3">
    <source>
        <dbReference type="Proteomes" id="UP000319210"/>
    </source>
</evidence>
<dbReference type="PANTHER" id="PTHR43355:SF2">
    <property type="entry name" value="FLAVIN REDUCTASE (NADPH)"/>
    <property type="match status" value="1"/>
</dbReference>
<name>A0A4Y3QQH8_STRCI</name>
<dbReference type="Proteomes" id="UP000319210">
    <property type="component" value="Unassembled WGS sequence"/>
</dbReference>
<dbReference type="GO" id="GO:0016646">
    <property type="term" value="F:oxidoreductase activity, acting on the CH-NH group of donors, NAD or NADP as acceptor"/>
    <property type="evidence" value="ECO:0007669"/>
    <property type="project" value="TreeGrafter"/>
</dbReference>
<comment type="caution">
    <text evidence="2">The sequence shown here is derived from an EMBL/GenBank/DDBJ whole genome shotgun (WGS) entry which is preliminary data.</text>
</comment>
<reference evidence="2 3" key="1">
    <citation type="submission" date="2019-06" db="EMBL/GenBank/DDBJ databases">
        <title>Whole genome shotgun sequence of Streptomyces cacaoi subsp. cacaoi NBRC 12748.</title>
        <authorList>
            <person name="Hosoyama A."/>
            <person name="Uohara A."/>
            <person name="Ohji S."/>
            <person name="Ichikawa N."/>
        </authorList>
    </citation>
    <scope>NUCLEOTIDE SEQUENCE [LARGE SCALE GENOMIC DNA]</scope>
    <source>
        <strain evidence="2 3">NBRC 12748</strain>
    </source>
</reference>
<accession>A0A4Y3QQH8</accession>
<dbReference type="CDD" id="cd05244">
    <property type="entry name" value="BVR-B_like_SDR_a"/>
    <property type="match status" value="1"/>
</dbReference>